<comment type="caution">
    <text evidence="2">The sequence shown here is derived from an EMBL/GenBank/DDBJ whole genome shotgun (WGS) entry which is preliminary data.</text>
</comment>
<dbReference type="AlphaFoldDB" id="A0A978UV11"/>
<reference evidence="2" key="1">
    <citation type="journal article" date="2021" name="Front. Plant Sci.">
        <title>Chromosome-Scale Genome Assembly for Chinese Sour Jujube and Insights Into Its Genome Evolution and Domestication Signature.</title>
        <authorList>
            <person name="Shen L.-Y."/>
            <person name="Luo H."/>
            <person name="Wang X.-L."/>
            <person name="Wang X.-M."/>
            <person name="Qiu X.-J."/>
            <person name="Liu H."/>
            <person name="Zhou S.-S."/>
            <person name="Jia K.-H."/>
            <person name="Nie S."/>
            <person name="Bao Y.-T."/>
            <person name="Zhang R.-G."/>
            <person name="Yun Q.-Z."/>
            <person name="Chai Y.-H."/>
            <person name="Lu J.-Y."/>
            <person name="Li Y."/>
            <person name="Zhao S.-W."/>
            <person name="Mao J.-F."/>
            <person name="Jia S.-G."/>
            <person name="Mao Y.-M."/>
        </authorList>
    </citation>
    <scope>NUCLEOTIDE SEQUENCE</scope>
    <source>
        <strain evidence="2">AT0</strain>
        <tissue evidence="2">Leaf</tissue>
    </source>
</reference>
<evidence type="ECO:0000313" key="3">
    <source>
        <dbReference type="Proteomes" id="UP000813462"/>
    </source>
</evidence>
<protein>
    <submittedName>
        <fullName evidence="2">Uncharacterized protein</fullName>
    </submittedName>
</protein>
<accession>A0A978UV11</accession>
<sequence length="79" mass="9234">MEIFEIKQHDDEDRVKGFTGTKGDCRDVKLRMVGQRKMVIEMDNKILRLVETRSISTVLEGYRRKRKSKPPPPPPPIKL</sequence>
<dbReference type="Proteomes" id="UP000813462">
    <property type="component" value="Unassembled WGS sequence"/>
</dbReference>
<proteinExistence type="predicted"/>
<dbReference type="EMBL" id="JAEACU010000009">
    <property type="protein sequence ID" value="KAH7518711.1"/>
    <property type="molecule type" value="Genomic_DNA"/>
</dbReference>
<evidence type="ECO:0000256" key="1">
    <source>
        <dbReference type="SAM" id="MobiDB-lite"/>
    </source>
</evidence>
<feature type="compositionally biased region" description="Pro residues" evidence="1">
    <location>
        <begin position="70"/>
        <end position="79"/>
    </location>
</feature>
<organism evidence="2 3">
    <name type="scientific">Ziziphus jujuba var. spinosa</name>
    <dbReference type="NCBI Taxonomy" id="714518"/>
    <lineage>
        <taxon>Eukaryota</taxon>
        <taxon>Viridiplantae</taxon>
        <taxon>Streptophyta</taxon>
        <taxon>Embryophyta</taxon>
        <taxon>Tracheophyta</taxon>
        <taxon>Spermatophyta</taxon>
        <taxon>Magnoliopsida</taxon>
        <taxon>eudicotyledons</taxon>
        <taxon>Gunneridae</taxon>
        <taxon>Pentapetalae</taxon>
        <taxon>rosids</taxon>
        <taxon>fabids</taxon>
        <taxon>Rosales</taxon>
        <taxon>Rhamnaceae</taxon>
        <taxon>Paliureae</taxon>
        <taxon>Ziziphus</taxon>
    </lineage>
</organism>
<feature type="region of interest" description="Disordered" evidence="1">
    <location>
        <begin position="60"/>
        <end position="79"/>
    </location>
</feature>
<gene>
    <name evidence="2" type="ORF">FEM48_Zijuj09G0200100</name>
</gene>
<evidence type="ECO:0000313" key="2">
    <source>
        <dbReference type="EMBL" id="KAH7518711.1"/>
    </source>
</evidence>
<name>A0A978UV11_ZIZJJ</name>